<dbReference type="AlphaFoldDB" id="A0A9W8NBY9"/>
<proteinExistence type="predicted"/>
<sequence>MIARSAPSGAVCLRCQLRLLHQIRPLPVRYVTTNAAAATSTAADAGANTDANANRADDRGHGQDAVQDTLTEAGTEHRFKRRGKPLLGRSYKHFKPQKRHMAGDRILNEVARSLNHDMLGKPAYAIVMKDGGKVAKRKASLKQYEVGIESGSPSIEAVLDSQQEPVTTDATRSYIQSLRPKSDKVLTRKEFEKLQDRLTSGFLVPQLQDYVIWYKSNAAQATPTASDSSPQRSYPRMKERSAWVPLQSETSVLDGINHIFEGYVSDTTTPKQRLAIRLMRECWDLSIADLQTQLGETWVKLENYDFITLMRGTQRFMNTLVKIWLEPGEQIEAFRNQKMLRIVTTKHKADAVLGDLNETLKSIETKTFPIVLLGSEKPDETILEQVGKITNSHVRLSHTARRLHVTWIDVKSRAARGLIALEDISHIVFRLLLTASGAKQVTSSLLSPTLSESRRGRLIVDATSKEKFSWKDRLTQWARYVYPLTPEKDVTDATLAIKKFELPFQPLARVEPLEDDFKARQRLTLAIFYIHTNPRTQHPSSRTF</sequence>
<dbReference type="GO" id="GO:0005743">
    <property type="term" value="C:mitochondrial inner membrane"/>
    <property type="evidence" value="ECO:0007669"/>
    <property type="project" value="InterPro"/>
</dbReference>
<evidence type="ECO:0000259" key="3">
    <source>
        <dbReference type="Pfam" id="PF20776"/>
    </source>
</evidence>
<dbReference type="InterPro" id="IPR032741">
    <property type="entry name" value="Sls1_KH-1"/>
</dbReference>
<dbReference type="Pfam" id="PF20776">
    <property type="entry name" value="SLS1_N"/>
    <property type="match status" value="1"/>
</dbReference>
<feature type="domain" description="SLS1 N-terminal" evidence="3">
    <location>
        <begin position="166"/>
        <end position="287"/>
    </location>
</feature>
<comment type="caution">
    <text evidence="4">The sequence shown here is derived from an EMBL/GenBank/DDBJ whole genome shotgun (WGS) entry which is preliminary data.</text>
</comment>
<evidence type="ECO:0000259" key="2">
    <source>
        <dbReference type="Pfam" id="PF14611"/>
    </source>
</evidence>
<dbReference type="Proteomes" id="UP001148614">
    <property type="component" value="Unassembled WGS sequence"/>
</dbReference>
<dbReference type="Pfam" id="PF14611">
    <property type="entry name" value="KH_SLS1_1"/>
    <property type="match status" value="1"/>
</dbReference>
<evidence type="ECO:0000256" key="1">
    <source>
        <dbReference type="SAM" id="MobiDB-lite"/>
    </source>
</evidence>
<feature type="region of interest" description="Disordered" evidence="1">
    <location>
        <begin position="39"/>
        <end position="64"/>
    </location>
</feature>
<dbReference type="InterPro" id="IPR048400">
    <property type="entry name" value="SLS1_N"/>
</dbReference>
<protein>
    <submittedName>
        <fullName evidence="4">Uncharacterized protein</fullName>
    </submittedName>
</protein>
<dbReference type="EMBL" id="JANPWZ010001178">
    <property type="protein sequence ID" value="KAJ3568014.1"/>
    <property type="molecule type" value="Genomic_DNA"/>
</dbReference>
<dbReference type="VEuPathDB" id="FungiDB:F4678DRAFT_430954"/>
<accession>A0A9W8NBY9</accession>
<evidence type="ECO:0000313" key="5">
    <source>
        <dbReference type="Proteomes" id="UP001148614"/>
    </source>
</evidence>
<feature type="compositionally biased region" description="Low complexity" evidence="1">
    <location>
        <begin position="39"/>
        <end position="54"/>
    </location>
</feature>
<gene>
    <name evidence="4" type="ORF">NPX13_g6566</name>
</gene>
<reference evidence="4" key="1">
    <citation type="submission" date="2022-07" db="EMBL/GenBank/DDBJ databases">
        <title>Genome Sequence of Xylaria arbuscula.</title>
        <authorList>
            <person name="Buettner E."/>
        </authorList>
    </citation>
    <scope>NUCLEOTIDE SEQUENCE</scope>
    <source>
        <strain evidence="4">VT107</strain>
    </source>
</reference>
<keyword evidence="5" id="KW-1185">Reference proteome</keyword>
<feature type="domain" description="SLS1 first KH" evidence="2">
    <location>
        <begin position="295"/>
        <end position="363"/>
    </location>
</feature>
<organism evidence="4 5">
    <name type="scientific">Xylaria arbuscula</name>
    <dbReference type="NCBI Taxonomy" id="114810"/>
    <lineage>
        <taxon>Eukaryota</taxon>
        <taxon>Fungi</taxon>
        <taxon>Dikarya</taxon>
        <taxon>Ascomycota</taxon>
        <taxon>Pezizomycotina</taxon>
        <taxon>Sordariomycetes</taxon>
        <taxon>Xylariomycetidae</taxon>
        <taxon>Xylariales</taxon>
        <taxon>Xylariaceae</taxon>
        <taxon>Xylaria</taxon>
    </lineage>
</organism>
<name>A0A9W8NBY9_9PEZI</name>
<evidence type="ECO:0000313" key="4">
    <source>
        <dbReference type="EMBL" id="KAJ3568014.1"/>
    </source>
</evidence>